<feature type="region of interest" description="Disordered" evidence="1">
    <location>
        <begin position="84"/>
        <end position="136"/>
    </location>
</feature>
<evidence type="ECO:0000313" key="3">
    <source>
        <dbReference type="Proteomes" id="UP000277580"/>
    </source>
</evidence>
<dbReference type="Proteomes" id="UP000277580">
    <property type="component" value="Unassembled WGS sequence"/>
</dbReference>
<keyword evidence="3" id="KW-1185">Reference proteome</keyword>
<name>A0A3N4LE51_9PEZI</name>
<dbReference type="EMBL" id="ML119110">
    <property type="protein sequence ID" value="RPB16215.1"/>
    <property type="molecule type" value="Genomic_DNA"/>
</dbReference>
<protein>
    <submittedName>
        <fullName evidence="2">Uncharacterized protein</fullName>
    </submittedName>
</protein>
<organism evidence="2 3">
    <name type="scientific">Morchella conica CCBAS932</name>
    <dbReference type="NCBI Taxonomy" id="1392247"/>
    <lineage>
        <taxon>Eukaryota</taxon>
        <taxon>Fungi</taxon>
        <taxon>Dikarya</taxon>
        <taxon>Ascomycota</taxon>
        <taxon>Pezizomycotina</taxon>
        <taxon>Pezizomycetes</taxon>
        <taxon>Pezizales</taxon>
        <taxon>Morchellaceae</taxon>
        <taxon>Morchella</taxon>
    </lineage>
</organism>
<feature type="compositionally biased region" description="Polar residues" evidence="1">
    <location>
        <begin position="96"/>
        <end position="129"/>
    </location>
</feature>
<accession>A0A3N4LE51</accession>
<evidence type="ECO:0000256" key="1">
    <source>
        <dbReference type="SAM" id="MobiDB-lite"/>
    </source>
</evidence>
<evidence type="ECO:0000313" key="2">
    <source>
        <dbReference type="EMBL" id="RPB16215.1"/>
    </source>
</evidence>
<dbReference type="AlphaFoldDB" id="A0A3N4LE51"/>
<sequence>MAYVMSEVKLLDTNWNEIIRKCRRILSGLNRGVLEDDKFQDRKLVRKMVKYAKTFEQLHRVYQQQSEALHDMISNFSENEIWFDINRPPTEPNPPRSQQGNQSRKPTDFTISDFSSLSPPTLTEQQHPQQPRKKLKQIKDMEKILFKFDKIGKTIEDQLLRETRDLIERVIYIRSSILLEY</sequence>
<proteinExistence type="predicted"/>
<reference evidence="2 3" key="1">
    <citation type="journal article" date="2018" name="Nat. Ecol. Evol.">
        <title>Pezizomycetes genomes reveal the molecular basis of ectomycorrhizal truffle lifestyle.</title>
        <authorList>
            <person name="Murat C."/>
            <person name="Payen T."/>
            <person name="Noel B."/>
            <person name="Kuo A."/>
            <person name="Morin E."/>
            <person name="Chen J."/>
            <person name="Kohler A."/>
            <person name="Krizsan K."/>
            <person name="Balestrini R."/>
            <person name="Da Silva C."/>
            <person name="Montanini B."/>
            <person name="Hainaut M."/>
            <person name="Levati E."/>
            <person name="Barry K.W."/>
            <person name="Belfiori B."/>
            <person name="Cichocki N."/>
            <person name="Clum A."/>
            <person name="Dockter R.B."/>
            <person name="Fauchery L."/>
            <person name="Guy J."/>
            <person name="Iotti M."/>
            <person name="Le Tacon F."/>
            <person name="Lindquist E.A."/>
            <person name="Lipzen A."/>
            <person name="Malagnac F."/>
            <person name="Mello A."/>
            <person name="Molinier V."/>
            <person name="Miyauchi S."/>
            <person name="Poulain J."/>
            <person name="Riccioni C."/>
            <person name="Rubini A."/>
            <person name="Sitrit Y."/>
            <person name="Splivallo R."/>
            <person name="Traeger S."/>
            <person name="Wang M."/>
            <person name="Zifcakova L."/>
            <person name="Wipf D."/>
            <person name="Zambonelli A."/>
            <person name="Paolocci F."/>
            <person name="Nowrousian M."/>
            <person name="Ottonello S."/>
            <person name="Baldrian P."/>
            <person name="Spatafora J.W."/>
            <person name="Henrissat B."/>
            <person name="Nagy L.G."/>
            <person name="Aury J.M."/>
            <person name="Wincker P."/>
            <person name="Grigoriev I.V."/>
            <person name="Bonfante P."/>
            <person name="Martin F.M."/>
        </authorList>
    </citation>
    <scope>NUCLEOTIDE SEQUENCE [LARGE SCALE GENOMIC DNA]</scope>
    <source>
        <strain evidence="2 3">CCBAS932</strain>
    </source>
</reference>
<dbReference type="InParanoid" id="A0A3N4LE51"/>
<gene>
    <name evidence="2" type="ORF">P167DRAFT_354759</name>
</gene>